<feature type="binding site" evidence="8">
    <location>
        <begin position="184"/>
        <end position="187"/>
    </location>
    <ligand>
        <name>ATP</name>
        <dbReference type="ChEBI" id="CHEBI:30616"/>
    </ligand>
</feature>
<evidence type="ECO:0000256" key="7">
    <source>
        <dbReference type="ARBA" id="ARBA00048258"/>
    </source>
</evidence>
<organism evidence="9 11">
    <name type="scientific">Candidatus Chlorohelix allophototropha</name>
    <dbReference type="NCBI Taxonomy" id="3003348"/>
    <lineage>
        <taxon>Bacteria</taxon>
        <taxon>Bacillati</taxon>
        <taxon>Chloroflexota</taxon>
        <taxon>Chloroflexia</taxon>
        <taxon>Candidatus Chloroheliales</taxon>
        <taxon>Candidatus Chloroheliaceae</taxon>
        <taxon>Candidatus Chlorohelix</taxon>
    </lineage>
</organism>
<dbReference type="EMBL" id="CP128399">
    <property type="protein sequence ID" value="WJW66285.1"/>
    <property type="molecule type" value="Genomic_DNA"/>
</dbReference>
<keyword evidence="3 8" id="KW-0436">Ligase</keyword>
<comment type="miscellaneous">
    <text evidence="8">The reaction proceeds by a bi uni uni bi ping pong mechanism.</text>
</comment>
<dbReference type="PANTHER" id="PTHR21299">
    <property type="entry name" value="CYTIDYLATE KINASE/PANTOATE-BETA-ALANINE LIGASE"/>
    <property type="match status" value="1"/>
</dbReference>
<evidence type="ECO:0000313" key="9">
    <source>
        <dbReference type="EMBL" id="NWJ44393.1"/>
    </source>
</evidence>
<dbReference type="PANTHER" id="PTHR21299:SF1">
    <property type="entry name" value="PANTOATE--BETA-ALANINE LIGASE"/>
    <property type="match status" value="1"/>
</dbReference>
<evidence type="ECO:0000256" key="2">
    <source>
        <dbReference type="ARBA" id="ARBA00009256"/>
    </source>
</evidence>
<dbReference type="Gene3D" id="3.30.1300.10">
    <property type="entry name" value="Pantoate-beta-alanine ligase, C-terminal domain"/>
    <property type="match status" value="1"/>
</dbReference>
<comment type="catalytic activity">
    <reaction evidence="7 8">
        <text>(R)-pantoate + beta-alanine + ATP = (R)-pantothenate + AMP + diphosphate + H(+)</text>
        <dbReference type="Rhea" id="RHEA:10912"/>
        <dbReference type="ChEBI" id="CHEBI:15378"/>
        <dbReference type="ChEBI" id="CHEBI:15980"/>
        <dbReference type="ChEBI" id="CHEBI:29032"/>
        <dbReference type="ChEBI" id="CHEBI:30616"/>
        <dbReference type="ChEBI" id="CHEBI:33019"/>
        <dbReference type="ChEBI" id="CHEBI:57966"/>
        <dbReference type="ChEBI" id="CHEBI:456215"/>
        <dbReference type="EC" id="6.3.2.1"/>
    </reaction>
</comment>
<comment type="function">
    <text evidence="8">Catalyzes the condensation of pantoate with beta-alanine in an ATP-dependent reaction via a pantoyl-adenylate intermediate.</text>
</comment>
<dbReference type="FunFam" id="3.40.50.620:FF:000013">
    <property type="entry name" value="Pantothenate synthetase"/>
    <property type="match status" value="1"/>
</dbReference>
<evidence type="ECO:0000313" key="10">
    <source>
        <dbReference type="EMBL" id="WJW66285.1"/>
    </source>
</evidence>
<sequence>MELITSVAEMALATSNWQAVGLKVGLVPTMGYLHEGHISLAKRARAENDKVVASIFVNPLQFGPKEDFSRYPRDLERDLNLLEGAGVDAVFHPTPQEMYPEGFNASIEVLGITDVLEGAHRPGHFKGVTTVVAKLFNIVSPCKAYFGQKDAQQVAVIKKMVRDLNFPLEIVICPTLREADGLAMSSRNIYLSVDERKAATVLYRALTAAQTAFENGNRQGDALRKLMNEVISSETLAKPDYVSVANPEDLREYAGLIPTGKGVLLSMAVRFGSTRLIDNFQL</sequence>
<reference evidence="10" key="2">
    <citation type="journal article" date="2024" name="Nature">
        <title>Anoxygenic phototroph of the Chloroflexota uses a type I reaction centre.</title>
        <authorList>
            <person name="Tsuji J.M."/>
            <person name="Shaw N.A."/>
            <person name="Nagashima S."/>
            <person name="Venkiteswaran J.J."/>
            <person name="Schiff S.L."/>
            <person name="Watanabe T."/>
            <person name="Fukui M."/>
            <person name="Hanada S."/>
            <person name="Tank M."/>
            <person name="Neufeld J.D."/>
        </authorList>
    </citation>
    <scope>NUCLEOTIDE SEQUENCE</scope>
    <source>
        <strain evidence="10">L227-S17</strain>
    </source>
</reference>
<reference evidence="9 11" key="1">
    <citation type="submission" date="2020-06" db="EMBL/GenBank/DDBJ databases">
        <title>Anoxygenic phototrophic Chloroflexota member uses a Type I reaction center.</title>
        <authorList>
            <person name="Tsuji J.M."/>
            <person name="Shaw N.A."/>
            <person name="Nagashima S."/>
            <person name="Venkiteswaran J."/>
            <person name="Schiff S.L."/>
            <person name="Hanada S."/>
            <person name="Tank M."/>
            <person name="Neufeld J.D."/>
        </authorList>
    </citation>
    <scope>NUCLEOTIDE SEQUENCE [LARGE SCALE GENOMIC DNA]</scope>
    <source>
        <strain evidence="9">L227-S17</strain>
    </source>
</reference>
<comment type="similarity">
    <text evidence="2 8">Belongs to the pantothenate synthetase family.</text>
</comment>
<dbReference type="InterPro" id="IPR014729">
    <property type="entry name" value="Rossmann-like_a/b/a_fold"/>
</dbReference>
<feature type="active site" description="Proton donor" evidence="8">
    <location>
        <position position="37"/>
    </location>
</feature>
<evidence type="ECO:0000313" key="12">
    <source>
        <dbReference type="Proteomes" id="UP001431572"/>
    </source>
</evidence>
<gene>
    <name evidence="8 10" type="primary">panC</name>
    <name evidence="9" type="ORF">HXX08_00795</name>
    <name evidence="10" type="ORF">OZ401_002078</name>
</gene>
<dbReference type="Proteomes" id="UP001431572">
    <property type="component" value="Chromosome 1"/>
</dbReference>
<dbReference type="CDD" id="cd00560">
    <property type="entry name" value="PanC"/>
    <property type="match status" value="1"/>
</dbReference>
<keyword evidence="6 8" id="KW-0067">ATP-binding</keyword>
<evidence type="ECO:0000313" key="11">
    <source>
        <dbReference type="Proteomes" id="UP000521676"/>
    </source>
</evidence>
<dbReference type="Proteomes" id="UP000521676">
    <property type="component" value="Unassembled WGS sequence"/>
</dbReference>
<protein>
    <recommendedName>
        <fullName evidence="8">Pantothenate synthetase</fullName>
        <shortName evidence="8">PS</shortName>
        <ecNumber evidence="8">6.3.2.1</ecNumber>
    </recommendedName>
    <alternativeName>
        <fullName evidence="8">Pantoate--beta-alanine ligase</fullName>
    </alternativeName>
    <alternativeName>
        <fullName evidence="8">Pantoate-activating enzyme</fullName>
    </alternativeName>
</protein>
<feature type="binding site" evidence="8">
    <location>
        <position position="61"/>
    </location>
    <ligand>
        <name>beta-alanine</name>
        <dbReference type="ChEBI" id="CHEBI:57966"/>
    </ligand>
</feature>
<dbReference type="GO" id="GO:0004592">
    <property type="term" value="F:pantoate-beta-alanine ligase activity"/>
    <property type="evidence" value="ECO:0007669"/>
    <property type="project" value="UniProtKB-UniRule"/>
</dbReference>
<comment type="subcellular location">
    <subcellularLocation>
        <location evidence="8">Cytoplasm</location>
    </subcellularLocation>
</comment>
<comment type="pathway">
    <text evidence="1 8">Cofactor biosynthesis; (R)-pantothenate biosynthesis; (R)-pantothenate from (R)-pantoate and beta-alanine: step 1/1.</text>
</comment>
<dbReference type="GO" id="GO:0015940">
    <property type="term" value="P:pantothenate biosynthetic process"/>
    <property type="evidence" value="ECO:0007669"/>
    <property type="project" value="UniProtKB-UniRule"/>
</dbReference>
<feature type="binding site" evidence="8">
    <location>
        <begin position="147"/>
        <end position="150"/>
    </location>
    <ligand>
        <name>ATP</name>
        <dbReference type="ChEBI" id="CHEBI:30616"/>
    </ligand>
</feature>
<dbReference type="GO" id="GO:0005524">
    <property type="term" value="F:ATP binding"/>
    <property type="evidence" value="ECO:0007669"/>
    <property type="project" value="UniProtKB-KW"/>
</dbReference>
<evidence type="ECO:0000256" key="4">
    <source>
        <dbReference type="ARBA" id="ARBA00022655"/>
    </source>
</evidence>
<dbReference type="NCBIfam" id="TIGR00125">
    <property type="entry name" value="cyt_tran_rel"/>
    <property type="match status" value="1"/>
</dbReference>
<evidence type="ECO:0000256" key="8">
    <source>
        <dbReference type="HAMAP-Rule" id="MF_00158"/>
    </source>
</evidence>
<feature type="binding site" evidence="8">
    <location>
        <position position="153"/>
    </location>
    <ligand>
        <name>(R)-pantoate</name>
        <dbReference type="ChEBI" id="CHEBI:15980"/>
    </ligand>
</feature>
<dbReference type="HAMAP" id="MF_00158">
    <property type="entry name" value="PanC"/>
    <property type="match status" value="1"/>
</dbReference>
<dbReference type="EMBL" id="JACATZ010000001">
    <property type="protein sequence ID" value="NWJ44393.1"/>
    <property type="molecule type" value="Genomic_DNA"/>
</dbReference>
<feature type="binding site" evidence="8">
    <location>
        <position position="61"/>
    </location>
    <ligand>
        <name>(R)-pantoate</name>
        <dbReference type="ChEBI" id="CHEBI:15980"/>
    </ligand>
</feature>
<evidence type="ECO:0000256" key="5">
    <source>
        <dbReference type="ARBA" id="ARBA00022741"/>
    </source>
</evidence>
<dbReference type="AlphaFoldDB" id="A0A8T7LU38"/>
<dbReference type="InterPro" id="IPR003721">
    <property type="entry name" value="Pantoate_ligase"/>
</dbReference>
<accession>A0A8T7LU38</accession>
<dbReference type="InterPro" id="IPR004821">
    <property type="entry name" value="Cyt_trans-like"/>
</dbReference>
<keyword evidence="4 8" id="KW-0566">Pantothenate biosynthesis</keyword>
<keyword evidence="5 8" id="KW-0547">Nucleotide-binding</keyword>
<dbReference type="EC" id="6.3.2.1" evidence="8"/>
<proteinExistence type="inferred from homology"/>
<evidence type="ECO:0000256" key="1">
    <source>
        <dbReference type="ARBA" id="ARBA00004990"/>
    </source>
</evidence>
<feature type="binding site" evidence="8">
    <location>
        <begin position="30"/>
        <end position="37"/>
    </location>
    <ligand>
        <name>ATP</name>
        <dbReference type="ChEBI" id="CHEBI:30616"/>
    </ligand>
</feature>
<dbReference type="Gene3D" id="3.40.50.620">
    <property type="entry name" value="HUPs"/>
    <property type="match status" value="1"/>
</dbReference>
<dbReference type="SUPFAM" id="SSF52374">
    <property type="entry name" value="Nucleotidylyl transferase"/>
    <property type="match status" value="1"/>
</dbReference>
<keyword evidence="8" id="KW-0963">Cytoplasm</keyword>
<name>A0A8T7LU38_9CHLR</name>
<evidence type="ECO:0000256" key="6">
    <source>
        <dbReference type="ARBA" id="ARBA00022840"/>
    </source>
</evidence>
<dbReference type="InterPro" id="IPR042176">
    <property type="entry name" value="Pantoate_ligase_C"/>
</dbReference>
<dbReference type="RefSeq" id="WP_341468169.1">
    <property type="nucleotide sequence ID" value="NZ_CP128399.1"/>
</dbReference>
<evidence type="ECO:0000256" key="3">
    <source>
        <dbReference type="ARBA" id="ARBA00022598"/>
    </source>
</evidence>
<dbReference type="GO" id="GO:0005829">
    <property type="term" value="C:cytosol"/>
    <property type="evidence" value="ECO:0007669"/>
    <property type="project" value="TreeGrafter"/>
</dbReference>
<comment type="subunit">
    <text evidence="8">Homodimer.</text>
</comment>
<keyword evidence="12" id="KW-1185">Reference proteome</keyword>
<dbReference type="NCBIfam" id="TIGR00018">
    <property type="entry name" value="panC"/>
    <property type="match status" value="1"/>
</dbReference>
<dbReference type="Pfam" id="PF02569">
    <property type="entry name" value="Pantoate_ligase"/>
    <property type="match status" value="1"/>
</dbReference>
<feature type="binding site" evidence="8">
    <location>
        <position position="176"/>
    </location>
    <ligand>
        <name>ATP</name>
        <dbReference type="ChEBI" id="CHEBI:30616"/>
    </ligand>
</feature>